<dbReference type="PANTHER" id="PTHR22911:SF135">
    <property type="entry name" value="BLR4310 PROTEIN"/>
    <property type="match status" value="1"/>
</dbReference>
<protein>
    <submittedName>
        <fullName evidence="3">Membrane protein</fullName>
    </submittedName>
</protein>
<accession>A0A917WAM6</accession>
<organism evidence="3 4">
    <name type="scientific">Pseudooceanicola nanhaiensis</name>
    <dbReference type="NCBI Taxonomy" id="375761"/>
    <lineage>
        <taxon>Bacteria</taxon>
        <taxon>Pseudomonadati</taxon>
        <taxon>Pseudomonadota</taxon>
        <taxon>Alphaproteobacteria</taxon>
        <taxon>Rhodobacterales</taxon>
        <taxon>Paracoccaceae</taxon>
        <taxon>Pseudooceanicola</taxon>
    </lineage>
</organism>
<dbReference type="InterPro" id="IPR037185">
    <property type="entry name" value="EmrE-like"/>
</dbReference>
<feature type="transmembrane region" description="Helical" evidence="1">
    <location>
        <begin position="37"/>
        <end position="58"/>
    </location>
</feature>
<dbReference type="GO" id="GO:0016020">
    <property type="term" value="C:membrane"/>
    <property type="evidence" value="ECO:0007669"/>
    <property type="project" value="InterPro"/>
</dbReference>
<feature type="transmembrane region" description="Helical" evidence="1">
    <location>
        <begin position="176"/>
        <end position="196"/>
    </location>
</feature>
<feature type="domain" description="EamA" evidence="2">
    <location>
        <begin position="6"/>
        <end position="138"/>
    </location>
</feature>
<dbReference type="Gene3D" id="1.10.3730.20">
    <property type="match status" value="1"/>
</dbReference>
<reference evidence="3" key="2">
    <citation type="submission" date="2020-09" db="EMBL/GenBank/DDBJ databases">
        <authorList>
            <person name="Sun Q."/>
            <person name="Zhou Y."/>
        </authorList>
    </citation>
    <scope>NUCLEOTIDE SEQUENCE</scope>
    <source>
        <strain evidence="3">CGMCC 1.6293</strain>
    </source>
</reference>
<keyword evidence="4" id="KW-1185">Reference proteome</keyword>
<dbReference type="AlphaFoldDB" id="A0A917WAM6"/>
<feature type="transmembrane region" description="Helical" evidence="1">
    <location>
        <begin position="7"/>
        <end position="25"/>
    </location>
</feature>
<keyword evidence="1" id="KW-0812">Transmembrane</keyword>
<feature type="transmembrane region" description="Helical" evidence="1">
    <location>
        <begin position="237"/>
        <end position="257"/>
    </location>
</feature>
<gene>
    <name evidence="3" type="ORF">GCM10011534_07350</name>
</gene>
<dbReference type="Proteomes" id="UP000649829">
    <property type="component" value="Unassembled WGS sequence"/>
</dbReference>
<evidence type="ECO:0000259" key="2">
    <source>
        <dbReference type="Pfam" id="PF00892"/>
    </source>
</evidence>
<dbReference type="PANTHER" id="PTHR22911">
    <property type="entry name" value="ACYL-MALONYL CONDENSING ENZYME-RELATED"/>
    <property type="match status" value="1"/>
</dbReference>
<dbReference type="Pfam" id="PF00892">
    <property type="entry name" value="EamA"/>
    <property type="match status" value="2"/>
</dbReference>
<reference evidence="3" key="1">
    <citation type="journal article" date="2014" name="Int. J. Syst. Evol. Microbiol.">
        <title>Complete genome sequence of Corynebacterium casei LMG S-19264T (=DSM 44701T), isolated from a smear-ripened cheese.</title>
        <authorList>
            <consortium name="US DOE Joint Genome Institute (JGI-PGF)"/>
            <person name="Walter F."/>
            <person name="Albersmeier A."/>
            <person name="Kalinowski J."/>
            <person name="Ruckert C."/>
        </authorList>
    </citation>
    <scope>NUCLEOTIDE SEQUENCE</scope>
    <source>
        <strain evidence="3">CGMCC 1.6293</strain>
    </source>
</reference>
<feature type="transmembrane region" description="Helical" evidence="1">
    <location>
        <begin position="263"/>
        <end position="280"/>
    </location>
</feature>
<feature type="transmembrane region" description="Helical" evidence="1">
    <location>
        <begin position="208"/>
        <end position="225"/>
    </location>
</feature>
<dbReference type="InterPro" id="IPR000620">
    <property type="entry name" value="EamA_dom"/>
</dbReference>
<feature type="domain" description="EamA" evidence="2">
    <location>
        <begin position="149"/>
        <end position="274"/>
    </location>
</feature>
<feature type="transmembrane region" description="Helical" evidence="1">
    <location>
        <begin position="70"/>
        <end position="90"/>
    </location>
</feature>
<dbReference type="RefSeq" id="WP_036538324.1">
    <property type="nucleotide sequence ID" value="NZ_BMLF01000001.1"/>
</dbReference>
<evidence type="ECO:0000256" key="1">
    <source>
        <dbReference type="SAM" id="Phobius"/>
    </source>
</evidence>
<dbReference type="EMBL" id="BMLF01000001">
    <property type="protein sequence ID" value="GGL87845.1"/>
    <property type="molecule type" value="Genomic_DNA"/>
</dbReference>
<keyword evidence="1" id="KW-1133">Transmembrane helix</keyword>
<keyword evidence="1" id="KW-0472">Membrane</keyword>
<sequence length="298" mass="30753">MADNLKGIVLMTLAMFGLALSDMFVKLASGVLPPAQIILLVGGGTTLVYAAGALAFGMPLFSRVFFRPVILLRTFAEAVAGVSMMTAIALVPLSTVTAIMQSNPLLVTMGAALFLSEKVGWRRWLAIAVGLVAMLMIVRPGGSDYDATVLIAVVAACALSARDLATRAAPASIPSLVLAAWGFAGSVLGGAVLMAFGPGAAPVEGVTLVYLIAAVAVTALGYYALTASVRVGQLSTVAPFRYTRLVFAMAIAVTVFAERPDGWTIAGSLLIVASGVYTFLRERRIARAMATPEGAGPV</sequence>
<feature type="transmembrane region" description="Helical" evidence="1">
    <location>
        <begin position="124"/>
        <end position="141"/>
    </location>
</feature>
<dbReference type="SUPFAM" id="SSF103481">
    <property type="entry name" value="Multidrug resistance efflux transporter EmrE"/>
    <property type="match status" value="2"/>
</dbReference>
<evidence type="ECO:0000313" key="4">
    <source>
        <dbReference type="Proteomes" id="UP000649829"/>
    </source>
</evidence>
<proteinExistence type="predicted"/>
<name>A0A917WAM6_9RHOB</name>
<evidence type="ECO:0000313" key="3">
    <source>
        <dbReference type="EMBL" id="GGL87845.1"/>
    </source>
</evidence>
<comment type="caution">
    <text evidence="3">The sequence shown here is derived from an EMBL/GenBank/DDBJ whole genome shotgun (WGS) entry which is preliminary data.</text>
</comment>